<keyword evidence="3" id="KW-0175">Coiled coil</keyword>
<evidence type="ECO:0000256" key="3">
    <source>
        <dbReference type="SAM" id="Coils"/>
    </source>
</evidence>
<keyword evidence="5" id="KW-0282">Flagellum</keyword>
<evidence type="ECO:0000256" key="2">
    <source>
        <dbReference type="ARBA" id="ARBA00022440"/>
    </source>
</evidence>
<evidence type="ECO:0000313" key="6">
    <source>
        <dbReference type="Proteomes" id="UP000001106"/>
    </source>
</evidence>
<dbReference type="PIRSF" id="PIRSF018660">
    <property type="entry name" value="Archl_flaC"/>
    <property type="match status" value="1"/>
</dbReference>
<sequence>MPISNMINKIKNIFAKDKTRNNPPRNKSEEEENELWNEEEEINPTSETEELLARTGELESKIPRLEMTITSLKKENDELRDSIHKINENFQDVMSLYEVVSNQVNPFIGTSKITSNTIENIEKLENETEYLKTKVEGLHNDIVCLADLYLKQYDVDLDEIIEDILIDEEVSKIISGDDLNG</sequence>
<dbReference type="PANTHER" id="PTHR40698:SF2">
    <property type="entry name" value="FLAGELLA-RELATED PROTEIN C-RELATED"/>
    <property type="match status" value="1"/>
</dbReference>
<comment type="subcellular location">
    <subcellularLocation>
        <location evidence="1">Archaeal flagellum</location>
    </subcellularLocation>
</comment>
<dbReference type="GeneID" id="5327029"/>
<evidence type="ECO:0000313" key="5">
    <source>
        <dbReference type="EMBL" id="ABR55850.1"/>
    </source>
</evidence>
<gene>
    <name evidence="5" type="ordered locus">Maeo_0261</name>
</gene>
<dbReference type="GO" id="GO:0097589">
    <property type="term" value="C:archaeal-type flagellum"/>
    <property type="evidence" value="ECO:0007669"/>
    <property type="project" value="UniProtKB-SubCell"/>
</dbReference>
<evidence type="ECO:0000256" key="1">
    <source>
        <dbReference type="ARBA" id="ARBA00004618"/>
    </source>
</evidence>
<evidence type="ECO:0000256" key="4">
    <source>
        <dbReference type="SAM" id="MobiDB-lite"/>
    </source>
</evidence>
<reference evidence="5" key="1">
    <citation type="submission" date="2007-06" db="EMBL/GenBank/DDBJ databases">
        <title>Complete sequence of Methanococcus aeolicus Nankai-3.</title>
        <authorList>
            <consortium name="US DOE Joint Genome Institute"/>
            <person name="Copeland A."/>
            <person name="Lucas S."/>
            <person name="Lapidus A."/>
            <person name="Barry K."/>
            <person name="Glavina del Rio T."/>
            <person name="Dalin E."/>
            <person name="Tice H."/>
            <person name="Pitluck S."/>
            <person name="Chain P."/>
            <person name="Malfatti S."/>
            <person name="Shin M."/>
            <person name="Vergez L."/>
            <person name="Schmutz J."/>
            <person name="Larimer F."/>
            <person name="Land M."/>
            <person name="Hauser L."/>
            <person name="Kyrpides N."/>
            <person name="Lykidis A."/>
            <person name="Sieprawska-Lupa M."/>
            <person name="Whitman W.B."/>
            <person name="Richardson P."/>
        </authorList>
    </citation>
    <scope>NUCLEOTIDE SEQUENCE [LARGE SCALE GENOMIC DNA]</scope>
    <source>
        <strain evidence="5">Nankai-3</strain>
    </source>
</reference>
<dbReference type="KEGG" id="mae:Maeo_0261"/>
<dbReference type="Proteomes" id="UP000001106">
    <property type="component" value="Chromosome"/>
</dbReference>
<dbReference type="InterPro" id="IPR052494">
    <property type="entry name" value="Flagella_assembly_related"/>
</dbReference>
<dbReference type="OrthoDB" id="121879at2157"/>
<feature type="compositionally biased region" description="Acidic residues" evidence="4">
    <location>
        <begin position="29"/>
        <end position="49"/>
    </location>
</feature>
<organism evidence="5 6">
    <name type="scientific">Methanococcus aeolicus (strain ATCC BAA-1280 / DSM 17508 / OCM 812 / Nankai-3)</name>
    <dbReference type="NCBI Taxonomy" id="419665"/>
    <lineage>
        <taxon>Archaea</taxon>
        <taxon>Methanobacteriati</taxon>
        <taxon>Methanobacteriota</taxon>
        <taxon>Methanomada group</taxon>
        <taxon>Methanococci</taxon>
        <taxon>Methanococcales</taxon>
        <taxon>Methanococcaceae</taxon>
        <taxon>Methanococcus</taxon>
    </lineage>
</organism>
<dbReference type="STRING" id="419665.Maeo_0261"/>
<dbReference type="HOGENOM" id="CLU_123708_0_0_2"/>
<protein>
    <submittedName>
        <fullName evidence="5">Flagella accessory C family protein</fullName>
    </submittedName>
</protein>
<keyword evidence="5" id="KW-0969">Cilium</keyword>
<accession>A6UTM8</accession>
<keyword evidence="6" id="KW-1185">Reference proteome</keyword>
<proteinExistence type="predicted"/>
<dbReference type="RefSeq" id="WP_011972982.1">
    <property type="nucleotide sequence ID" value="NC_009635.1"/>
</dbReference>
<dbReference type="EMBL" id="CP000743">
    <property type="protein sequence ID" value="ABR55850.1"/>
    <property type="molecule type" value="Genomic_DNA"/>
</dbReference>
<dbReference type="AlphaFoldDB" id="A6UTM8"/>
<dbReference type="PANTHER" id="PTHR40698">
    <property type="entry name" value="FLAGELLA-RELATED PROTEIN E-RELATED-RELATED"/>
    <property type="match status" value="1"/>
</dbReference>
<keyword evidence="5" id="KW-0966">Cell projection</keyword>
<dbReference type="eggNOG" id="arCOG05119">
    <property type="taxonomic scope" value="Archaea"/>
</dbReference>
<dbReference type="Pfam" id="PF05377">
    <property type="entry name" value="FlaC_arch"/>
    <property type="match status" value="1"/>
</dbReference>
<dbReference type="InterPro" id="IPR009205">
    <property type="entry name" value="FlaC_arc"/>
</dbReference>
<feature type="region of interest" description="Disordered" evidence="4">
    <location>
        <begin position="11"/>
        <end position="49"/>
    </location>
</feature>
<name>A6UTM8_META3</name>
<feature type="coiled-coil region" evidence="3">
    <location>
        <begin position="62"/>
        <end position="89"/>
    </location>
</feature>
<keyword evidence="2" id="KW-0974">Archaeal flagellum</keyword>